<dbReference type="SUPFAM" id="SSF56672">
    <property type="entry name" value="DNA/RNA polymerases"/>
    <property type="match status" value="1"/>
</dbReference>
<dbReference type="PANTHER" id="PTHR37610">
    <property type="entry name" value="CCHC-TYPE DOMAIN-CONTAINING PROTEIN"/>
    <property type="match status" value="1"/>
</dbReference>
<sequence length="616" mass="70056">MDRCNAMVLTWVMNVISQDVYMGLVYSDNAATVWKELNETYDRVDGSVVYNLLQKINYVKQGGSSVADYYHRLNSLWREFDALNKLPNHLRPAQQPRHHTFISTSPSSIRTPSPTRHHLHLHYYCRTSTPPFRPPPAIPSPARNHQHHYATTIIFAATPPTSPKQQGCVGFYESTKGGGWFCVLRPTGAFGYVVNNPHRPVRSSLLTRDPLTEVKDAYNLVYMKESHKGVPESSGVTESKQNATSLLLKLLTIIGDSLTIVIIISPEDLQFPQTLNDDGKDYLVEDGSSPNFDGYDSTQGRSDRQSKPLVRLNDYVLGSNVKYVIEKYVSYFKLNNVNLCFATSLNKSIEPSCLSEAIKPIGSKWIWKIKYKVSGEIEIYKARLVAKGFSPKGGFDYDETFSPVVKMITVRCLIGIVVVNNWPLYQLDVNNTFLYGDLVEDVYMTLSDGYNNKDKSKVCKLNKSLYGLKQTPRQWNAKLTTTLAEHGFEQSKFDYSLYTKHRGDKFISLLVYVDDIVITINDDVGTNEFKLFLSIKFSIKDLCIFKYFLGIEIVKNDLGLYISQRKYCLELLHGYGLMTVRPVNIPLPENTVLSFDETKDDKYLFDCTTYQKLVGN</sequence>
<evidence type="ECO:0000313" key="2">
    <source>
        <dbReference type="EMBL" id="GEU73936.1"/>
    </source>
</evidence>
<proteinExistence type="predicted"/>
<accession>A0A6L2MIY2</accession>
<dbReference type="Pfam" id="PF07727">
    <property type="entry name" value="RVT_2"/>
    <property type="match status" value="1"/>
</dbReference>
<dbReference type="InterPro" id="IPR043502">
    <property type="entry name" value="DNA/RNA_pol_sf"/>
</dbReference>
<name>A0A6L2MIY2_TANCI</name>
<dbReference type="PANTHER" id="PTHR37610:SF78">
    <property type="entry name" value="GAG-POLYPEPTIDE OF LTR COPIA-TYPE-RELATED"/>
    <property type="match status" value="1"/>
</dbReference>
<gene>
    <name evidence="2" type="ORF">Tci_045914</name>
</gene>
<dbReference type="AlphaFoldDB" id="A0A6L2MIY2"/>
<comment type="caution">
    <text evidence="2">The sequence shown here is derived from an EMBL/GenBank/DDBJ whole genome shotgun (WGS) entry which is preliminary data.</text>
</comment>
<reference evidence="2" key="1">
    <citation type="journal article" date="2019" name="Sci. Rep.">
        <title>Draft genome of Tanacetum cinerariifolium, the natural source of mosquito coil.</title>
        <authorList>
            <person name="Yamashiro T."/>
            <person name="Shiraishi A."/>
            <person name="Satake H."/>
            <person name="Nakayama K."/>
        </authorList>
    </citation>
    <scope>NUCLEOTIDE SEQUENCE</scope>
</reference>
<evidence type="ECO:0000259" key="1">
    <source>
        <dbReference type="Pfam" id="PF07727"/>
    </source>
</evidence>
<dbReference type="EMBL" id="BKCJ010006785">
    <property type="protein sequence ID" value="GEU73936.1"/>
    <property type="molecule type" value="Genomic_DNA"/>
</dbReference>
<organism evidence="2">
    <name type="scientific">Tanacetum cinerariifolium</name>
    <name type="common">Dalmatian daisy</name>
    <name type="synonym">Chrysanthemum cinerariifolium</name>
    <dbReference type="NCBI Taxonomy" id="118510"/>
    <lineage>
        <taxon>Eukaryota</taxon>
        <taxon>Viridiplantae</taxon>
        <taxon>Streptophyta</taxon>
        <taxon>Embryophyta</taxon>
        <taxon>Tracheophyta</taxon>
        <taxon>Spermatophyta</taxon>
        <taxon>Magnoliopsida</taxon>
        <taxon>eudicotyledons</taxon>
        <taxon>Gunneridae</taxon>
        <taxon>Pentapetalae</taxon>
        <taxon>asterids</taxon>
        <taxon>campanulids</taxon>
        <taxon>Asterales</taxon>
        <taxon>Asteraceae</taxon>
        <taxon>Asteroideae</taxon>
        <taxon>Anthemideae</taxon>
        <taxon>Anthemidinae</taxon>
        <taxon>Tanacetum</taxon>
    </lineage>
</organism>
<protein>
    <submittedName>
        <fullName evidence="2">Ribonuclease H-like domain-containing protein</fullName>
    </submittedName>
</protein>
<dbReference type="InterPro" id="IPR013103">
    <property type="entry name" value="RVT_2"/>
</dbReference>
<feature type="domain" description="Reverse transcriptase Ty1/copia-type" evidence="1">
    <location>
        <begin position="357"/>
        <end position="587"/>
    </location>
</feature>